<comment type="caution">
    <text evidence="2">The sequence shown here is derived from an EMBL/GenBank/DDBJ whole genome shotgun (WGS) entry which is preliminary data.</text>
</comment>
<dbReference type="AlphaFoldDB" id="A0A7C8MGS8"/>
<keyword evidence="3" id="KW-1185">Reference proteome</keyword>
<organism evidence="2 3">
    <name type="scientific">Massariosphaeria phaeospora</name>
    <dbReference type="NCBI Taxonomy" id="100035"/>
    <lineage>
        <taxon>Eukaryota</taxon>
        <taxon>Fungi</taxon>
        <taxon>Dikarya</taxon>
        <taxon>Ascomycota</taxon>
        <taxon>Pezizomycotina</taxon>
        <taxon>Dothideomycetes</taxon>
        <taxon>Pleosporomycetidae</taxon>
        <taxon>Pleosporales</taxon>
        <taxon>Pleosporales incertae sedis</taxon>
        <taxon>Massariosphaeria</taxon>
    </lineage>
</organism>
<keyword evidence="1" id="KW-1133">Transmembrane helix</keyword>
<evidence type="ECO:0000313" key="2">
    <source>
        <dbReference type="EMBL" id="KAF2869064.1"/>
    </source>
</evidence>
<keyword evidence="1" id="KW-0472">Membrane</keyword>
<dbReference type="Proteomes" id="UP000481861">
    <property type="component" value="Unassembled WGS sequence"/>
</dbReference>
<feature type="transmembrane region" description="Helical" evidence="1">
    <location>
        <begin position="131"/>
        <end position="150"/>
    </location>
</feature>
<feature type="transmembrane region" description="Helical" evidence="1">
    <location>
        <begin position="201"/>
        <end position="220"/>
    </location>
</feature>
<gene>
    <name evidence="2" type="ORF">BDV95DRAFT_578261</name>
</gene>
<name>A0A7C8MGS8_9PLEO</name>
<keyword evidence="1" id="KW-0812">Transmembrane</keyword>
<proteinExistence type="predicted"/>
<evidence type="ECO:0000256" key="1">
    <source>
        <dbReference type="SAM" id="Phobius"/>
    </source>
</evidence>
<evidence type="ECO:0000313" key="3">
    <source>
        <dbReference type="Proteomes" id="UP000481861"/>
    </source>
</evidence>
<feature type="transmembrane region" description="Helical" evidence="1">
    <location>
        <begin position="89"/>
        <end position="110"/>
    </location>
</feature>
<feature type="transmembrane region" description="Helical" evidence="1">
    <location>
        <begin position="42"/>
        <end position="61"/>
    </location>
</feature>
<accession>A0A7C8MGS8</accession>
<dbReference type="OrthoDB" id="3682310at2759"/>
<sequence length="247" mass="26611">MFFPSSARYSIAHLLPIQQQIVLSSKASAPSRKKTGLSTSTMVLHALNALVGALCIAILGLNSHGVVLKDRVEVGVVAPENVESVTVSLLMWVGAGGIVDTLLLLAGLVVTRSRKGEQRANPRRSTIYLNGLVFVATVIFLRPFVVQVYSEVQFSRASRSYDASPSSEFLTPETWSCAVAGSGRGGAAAESLCRELRASRYLLIPTMILGAIIFGMVGWMRVSEFRREGIVGKDVVEVKSVETDLEV</sequence>
<protein>
    <submittedName>
        <fullName evidence="2">Uncharacterized protein</fullName>
    </submittedName>
</protein>
<reference evidence="2 3" key="1">
    <citation type="submission" date="2020-01" db="EMBL/GenBank/DDBJ databases">
        <authorList>
            <consortium name="DOE Joint Genome Institute"/>
            <person name="Haridas S."/>
            <person name="Albert R."/>
            <person name="Binder M."/>
            <person name="Bloem J."/>
            <person name="Labutti K."/>
            <person name="Salamov A."/>
            <person name="Andreopoulos B."/>
            <person name="Baker S.E."/>
            <person name="Barry K."/>
            <person name="Bills G."/>
            <person name="Bluhm B.H."/>
            <person name="Cannon C."/>
            <person name="Castanera R."/>
            <person name="Culley D.E."/>
            <person name="Daum C."/>
            <person name="Ezra D."/>
            <person name="Gonzalez J.B."/>
            <person name="Henrissat B."/>
            <person name="Kuo A."/>
            <person name="Liang C."/>
            <person name="Lipzen A."/>
            <person name="Lutzoni F."/>
            <person name="Magnuson J."/>
            <person name="Mondo S."/>
            <person name="Nolan M."/>
            <person name="Ohm R."/>
            <person name="Pangilinan J."/>
            <person name="Park H.-J.H."/>
            <person name="Ramirez L."/>
            <person name="Alfaro M."/>
            <person name="Sun H."/>
            <person name="Tritt A."/>
            <person name="Yoshinaga Y."/>
            <person name="Zwiers L.-H.L."/>
            <person name="Turgeon B.G."/>
            <person name="Goodwin S.B."/>
            <person name="Spatafora J.W."/>
            <person name="Crous P.W."/>
            <person name="Grigoriev I.V."/>
        </authorList>
    </citation>
    <scope>NUCLEOTIDE SEQUENCE [LARGE SCALE GENOMIC DNA]</scope>
    <source>
        <strain evidence="2 3">CBS 611.86</strain>
    </source>
</reference>
<dbReference type="EMBL" id="JAADJZ010000017">
    <property type="protein sequence ID" value="KAF2869064.1"/>
    <property type="molecule type" value="Genomic_DNA"/>
</dbReference>